<feature type="compositionally biased region" description="Basic and acidic residues" evidence="1">
    <location>
        <begin position="110"/>
        <end position="134"/>
    </location>
</feature>
<dbReference type="Proteomes" id="UP000799770">
    <property type="component" value="Unassembled WGS sequence"/>
</dbReference>
<reference evidence="2" key="1">
    <citation type="journal article" date="2020" name="Stud. Mycol.">
        <title>101 Dothideomycetes genomes: a test case for predicting lifestyles and emergence of pathogens.</title>
        <authorList>
            <person name="Haridas S."/>
            <person name="Albert R."/>
            <person name="Binder M."/>
            <person name="Bloem J."/>
            <person name="Labutti K."/>
            <person name="Salamov A."/>
            <person name="Andreopoulos B."/>
            <person name="Baker S."/>
            <person name="Barry K."/>
            <person name="Bills G."/>
            <person name="Bluhm B."/>
            <person name="Cannon C."/>
            <person name="Castanera R."/>
            <person name="Culley D."/>
            <person name="Daum C."/>
            <person name="Ezra D."/>
            <person name="Gonzalez J."/>
            <person name="Henrissat B."/>
            <person name="Kuo A."/>
            <person name="Liang C."/>
            <person name="Lipzen A."/>
            <person name="Lutzoni F."/>
            <person name="Magnuson J."/>
            <person name="Mondo S."/>
            <person name="Nolan M."/>
            <person name="Ohm R."/>
            <person name="Pangilinan J."/>
            <person name="Park H.-J."/>
            <person name="Ramirez L."/>
            <person name="Alfaro M."/>
            <person name="Sun H."/>
            <person name="Tritt A."/>
            <person name="Yoshinaga Y."/>
            <person name="Zwiers L.-H."/>
            <person name="Turgeon B."/>
            <person name="Goodwin S."/>
            <person name="Spatafora J."/>
            <person name="Crous P."/>
            <person name="Grigoriev I."/>
        </authorList>
    </citation>
    <scope>NUCLEOTIDE SEQUENCE</scope>
    <source>
        <strain evidence="2">CBS 627.86</strain>
    </source>
</reference>
<dbReference type="AlphaFoldDB" id="A0A6A5ZPC6"/>
<name>A0A6A5ZPC6_9PLEO</name>
<sequence length="205" mass="22186">MHFFFSSHAHPPLSCVSSPAFLFDQRALEQFEEFRSFGVQELTTPLRVLAFVGGKQSTLISLALYLSVTMPRGGYDMSIDRNGVVPKKIEKDAVEAAQKEANDAIIKANKEKKAEVRREAAARREAKKSKEGEKATGASKQMNPPTKTTRPAAAPAPTPAASSSSSSRPRASDYGRTWGKLPERQYRAIAPAPPKDGQDPSGNGA</sequence>
<evidence type="ECO:0000256" key="1">
    <source>
        <dbReference type="SAM" id="MobiDB-lite"/>
    </source>
</evidence>
<gene>
    <name evidence="2" type="ORF">BDV96DRAFT_564466</name>
</gene>
<evidence type="ECO:0000313" key="2">
    <source>
        <dbReference type="EMBL" id="KAF2121522.1"/>
    </source>
</evidence>
<dbReference type="EMBL" id="ML977312">
    <property type="protein sequence ID" value="KAF2121522.1"/>
    <property type="molecule type" value="Genomic_DNA"/>
</dbReference>
<accession>A0A6A5ZPC6</accession>
<feature type="compositionally biased region" description="Low complexity" evidence="1">
    <location>
        <begin position="144"/>
        <end position="169"/>
    </location>
</feature>
<protein>
    <submittedName>
        <fullName evidence="2">Uncharacterized protein</fullName>
    </submittedName>
</protein>
<proteinExistence type="predicted"/>
<organism evidence="2 3">
    <name type="scientific">Lophiotrema nucula</name>
    <dbReference type="NCBI Taxonomy" id="690887"/>
    <lineage>
        <taxon>Eukaryota</taxon>
        <taxon>Fungi</taxon>
        <taxon>Dikarya</taxon>
        <taxon>Ascomycota</taxon>
        <taxon>Pezizomycotina</taxon>
        <taxon>Dothideomycetes</taxon>
        <taxon>Pleosporomycetidae</taxon>
        <taxon>Pleosporales</taxon>
        <taxon>Lophiotremataceae</taxon>
        <taxon>Lophiotrema</taxon>
    </lineage>
</organism>
<keyword evidence="3" id="KW-1185">Reference proteome</keyword>
<evidence type="ECO:0000313" key="3">
    <source>
        <dbReference type="Proteomes" id="UP000799770"/>
    </source>
</evidence>
<feature type="region of interest" description="Disordered" evidence="1">
    <location>
        <begin position="110"/>
        <end position="205"/>
    </location>
</feature>